<accession>A0A8S9MR73</accession>
<organism evidence="1 2">
    <name type="scientific">Brassica cretica</name>
    <name type="common">Mustard</name>
    <dbReference type="NCBI Taxonomy" id="69181"/>
    <lineage>
        <taxon>Eukaryota</taxon>
        <taxon>Viridiplantae</taxon>
        <taxon>Streptophyta</taxon>
        <taxon>Embryophyta</taxon>
        <taxon>Tracheophyta</taxon>
        <taxon>Spermatophyta</taxon>
        <taxon>Magnoliopsida</taxon>
        <taxon>eudicotyledons</taxon>
        <taxon>Gunneridae</taxon>
        <taxon>Pentapetalae</taxon>
        <taxon>rosids</taxon>
        <taxon>malvids</taxon>
        <taxon>Brassicales</taxon>
        <taxon>Brassicaceae</taxon>
        <taxon>Brassiceae</taxon>
        <taxon>Brassica</taxon>
    </lineage>
</organism>
<sequence length="192" mass="20590">MCGSSGRVEWRGFGSGVRSGLWLRDLSLFLALSACSSRLGEWISLAEGVMDPLDGGAAGPPRAAFVSKSEWSTAGSPSWGRVRIAELLVLSTVANPFGGGSFDGVWRFVGAPSPIKLDLLNAGVLGRESSDRSRNIRFESVLDFIFCTLLLVTYRFVHEGRGLDGLSKLFLTSRSLRVGHRIGPVTLGLSLC</sequence>
<dbReference type="EMBL" id="QGKW02000007">
    <property type="protein sequence ID" value="KAF2620608.1"/>
    <property type="molecule type" value="Genomic_DNA"/>
</dbReference>
<evidence type="ECO:0000313" key="1">
    <source>
        <dbReference type="EMBL" id="KAF2620608.1"/>
    </source>
</evidence>
<comment type="caution">
    <text evidence="1">The sequence shown here is derived from an EMBL/GenBank/DDBJ whole genome shotgun (WGS) entry which is preliminary data.</text>
</comment>
<dbReference type="Proteomes" id="UP000712281">
    <property type="component" value="Unassembled WGS sequence"/>
</dbReference>
<dbReference type="AlphaFoldDB" id="A0A8S9MR73"/>
<proteinExistence type="predicted"/>
<gene>
    <name evidence="1" type="ORF">F2Q68_00038523</name>
</gene>
<protein>
    <submittedName>
        <fullName evidence="1">Uncharacterized protein</fullName>
    </submittedName>
</protein>
<evidence type="ECO:0000313" key="2">
    <source>
        <dbReference type="Proteomes" id="UP000712281"/>
    </source>
</evidence>
<reference evidence="1" key="1">
    <citation type="submission" date="2019-12" db="EMBL/GenBank/DDBJ databases">
        <title>Genome sequencing and annotation of Brassica cretica.</title>
        <authorList>
            <person name="Studholme D.J."/>
            <person name="Sarris P.F."/>
        </authorList>
    </citation>
    <scope>NUCLEOTIDE SEQUENCE</scope>
    <source>
        <strain evidence="1">PFS-001/15</strain>
        <tissue evidence="1">Leaf</tissue>
    </source>
</reference>
<name>A0A8S9MR73_BRACR</name>